<dbReference type="SUPFAM" id="SSF53850">
    <property type="entry name" value="Periplasmic binding protein-like II"/>
    <property type="match status" value="1"/>
</dbReference>
<protein>
    <recommendedName>
        <fullName evidence="9">Putative ionotropic receptor ligand binding domain-containing protein</fullName>
    </recommendedName>
</protein>
<proteinExistence type="predicted"/>
<feature type="transmembrane region" description="Helical" evidence="8">
    <location>
        <begin position="551"/>
        <end position="572"/>
    </location>
</feature>
<evidence type="ECO:0000256" key="2">
    <source>
        <dbReference type="ARBA" id="ARBA00022475"/>
    </source>
</evidence>
<evidence type="ECO:0000256" key="3">
    <source>
        <dbReference type="ARBA" id="ARBA00022692"/>
    </source>
</evidence>
<evidence type="ECO:0000313" key="10">
    <source>
        <dbReference type="EMBL" id="CAF4914597.1"/>
    </source>
</evidence>
<dbReference type="PANTHER" id="PTHR42643">
    <property type="entry name" value="IONOTROPIC RECEPTOR 20A-RELATED"/>
    <property type="match status" value="1"/>
</dbReference>
<dbReference type="OrthoDB" id="7256637at2759"/>
<dbReference type="InterPro" id="IPR052192">
    <property type="entry name" value="Insect_Ionotropic_Sensory_Rcpt"/>
</dbReference>
<evidence type="ECO:0000256" key="1">
    <source>
        <dbReference type="ARBA" id="ARBA00004651"/>
    </source>
</evidence>
<organism evidence="10 11">
    <name type="scientific">Pieris macdunnoughi</name>
    <dbReference type="NCBI Taxonomy" id="345717"/>
    <lineage>
        <taxon>Eukaryota</taxon>
        <taxon>Metazoa</taxon>
        <taxon>Ecdysozoa</taxon>
        <taxon>Arthropoda</taxon>
        <taxon>Hexapoda</taxon>
        <taxon>Insecta</taxon>
        <taxon>Pterygota</taxon>
        <taxon>Neoptera</taxon>
        <taxon>Endopterygota</taxon>
        <taxon>Lepidoptera</taxon>
        <taxon>Glossata</taxon>
        <taxon>Ditrysia</taxon>
        <taxon>Papilionoidea</taxon>
        <taxon>Pieridae</taxon>
        <taxon>Pierinae</taxon>
        <taxon>Pieris</taxon>
    </lineage>
</organism>
<dbReference type="PANTHER" id="PTHR42643:SF30">
    <property type="entry name" value="IONOTROPIC RECEPTOR 40A-RELATED"/>
    <property type="match status" value="1"/>
</dbReference>
<keyword evidence="11" id="KW-1185">Reference proteome</keyword>
<dbReference type="EMBL" id="CAJOBZ010000048">
    <property type="protein sequence ID" value="CAF4914597.1"/>
    <property type="molecule type" value="Genomic_DNA"/>
</dbReference>
<dbReference type="Pfam" id="PF24061">
    <property type="entry name" value="LBD_receptor"/>
    <property type="match status" value="1"/>
</dbReference>
<keyword evidence="7" id="KW-0325">Glycoprotein</keyword>
<evidence type="ECO:0000256" key="6">
    <source>
        <dbReference type="ARBA" id="ARBA00023170"/>
    </source>
</evidence>
<feature type="transmembrane region" description="Helical" evidence="8">
    <location>
        <begin position="370"/>
        <end position="387"/>
    </location>
</feature>
<feature type="transmembrane region" description="Helical" evidence="8">
    <location>
        <begin position="305"/>
        <end position="325"/>
    </location>
</feature>
<dbReference type="InterPro" id="IPR056198">
    <property type="entry name" value="LBD_receptor"/>
</dbReference>
<sequence length="575" mass="65755">MISNSYGIVVKSKEEKMIQTVVQIANIDFEYRTQTTVISRDVNSSITNKFLKEFKGSVIIEAKDKSPKQVVLLLNSYVSFVKLFSMLKPDLTGKTILHSGAKFLIVLFSKPKRLTRIFSHLWKYYAVDVVVIVYTKMDKIALYTYFPYKNPLSCESVRPSLIGLWGETDIDPNDFYPDKMSNMNGCPLFISTTKVYHPATERKIPLQMIKKSMHHTLGDIMNFRPVISNKQYISIDSDGAVNWTKSLNDVITGAANISTSTVALGFEKANLLDFSAPYFRIRLAWIAPPTTTGTTLWKLLAPLNGYLWLGLLVVTLFVKFVPYGMRFKPIRNFSYRYFKGFKKLNSVTFRTWGVLMGQPIRVTPRKYRDFYIIGLWLWFTFFVRSAYQSVLIGALKTDTIVGNFANLQEAVDEGFTFGGRSGILGYFEHDPLFREGFKVITDSNYEQIFRDVLDCKKKFVIATSLEYAWTLCVAEAISEEHCGYVLPDSILMVPLVVWMQKSSPFMRPLSVWLPRLLESGLLIKDAEQKPLKDVKASDTSPLTQRQASSCFIFLILGYILSVIVFVVEILIVRWR</sequence>
<evidence type="ECO:0000256" key="5">
    <source>
        <dbReference type="ARBA" id="ARBA00023136"/>
    </source>
</evidence>
<gene>
    <name evidence="10" type="ORF">PMACD_LOCUS12452</name>
</gene>
<accession>A0A821VX00</accession>
<comment type="subcellular location">
    <subcellularLocation>
        <location evidence="1">Cell membrane</location>
        <topology evidence="1">Multi-pass membrane protein</topology>
    </subcellularLocation>
</comment>
<dbReference type="Gene3D" id="1.10.287.70">
    <property type="match status" value="1"/>
</dbReference>
<dbReference type="Proteomes" id="UP000663880">
    <property type="component" value="Unassembled WGS sequence"/>
</dbReference>
<comment type="caution">
    <text evidence="10">The sequence shown here is derived from an EMBL/GenBank/DDBJ whole genome shotgun (WGS) entry which is preliminary data.</text>
</comment>
<keyword evidence="4 8" id="KW-1133">Transmembrane helix</keyword>
<evidence type="ECO:0000256" key="7">
    <source>
        <dbReference type="ARBA" id="ARBA00023180"/>
    </source>
</evidence>
<dbReference type="GO" id="GO:0005886">
    <property type="term" value="C:plasma membrane"/>
    <property type="evidence" value="ECO:0007669"/>
    <property type="project" value="UniProtKB-SubCell"/>
</dbReference>
<dbReference type="AlphaFoldDB" id="A0A821VX00"/>
<keyword evidence="3 8" id="KW-0812">Transmembrane</keyword>
<evidence type="ECO:0000256" key="4">
    <source>
        <dbReference type="ARBA" id="ARBA00022989"/>
    </source>
</evidence>
<feature type="domain" description="Putative ionotropic receptor ligand binding" evidence="9">
    <location>
        <begin position="60"/>
        <end position="182"/>
    </location>
</feature>
<evidence type="ECO:0000313" key="11">
    <source>
        <dbReference type="Proteomes" id="UP000663880"/>
    </source>
</evidence>
<keyword evidence="5 8" id="KW-0472">Membrane</keyword>
<keyword evidence="6" id="KW-0675">Receptor</keyword>
<keyword evidence="2" id="KW-1003">Cell membrane</keyword>
<reference evidence="10" key="1">
    <citation type="submission" date="2021-02" db="EMBL/GenBank/DDBJ databases">
        <authorList>
            <person name="Steward A R."/>
        </authorList>
    </citation>
    <scope>NUCLEOTIDE SEQUENCE</scope>
</reference>
<name>A0A821VX00_9NEOP</name>
<evidence type="ECO:0000256" key="8">
    <source>
        <dbReference type="SAM" id="Phobius"/>
    </source>
</evidence>
<evidence type="ECO:0000259" key="9">
    <source>
        <dbReference type="Pfam" id="PF24061"/>
    </source>
</evidence>